<comment type="caution">
    <text evidence="2">The sequence shown here is derived from an EMBL/GenBank/DDBJ whole genome shotgun (WGS) entry which is preliminary data.</text>
</comment>
<organism evidence="2 3">
    <name type="scientific">Actinacidiphila polyblastidii</name>
    <dbReference type="NCBI Taxonomy" id="3110430"/>
    <lineage>
        <taxon>Bacteria</taxon>
        <taxon>Bacillati</taxon>
        <taxon>Actinomycetota</taxon>
        <taxon>Actinomycetes</taxon>
        <taxon>Kitasatosporales</taxon>
        <taxon>Streptomycetaceae</taxon>
        <taxon>Actinacidiphila</taxon>
    </lineage>
</organism>
<accession>A0ABU7PFQ8</accession>
<dbReference type="Pfam" id="PF18154">
    <property type="entry name" value="pPIWI_RE_REase"/>
    <property type="match status" value="1"/>
</dbReference>
<gene>
    <name evidence="2" type="ORF">V2S66_19200</name>
</gene>
<evidence type="ECO:0000313" key="3">
    <source>
        <dbReference type="Proteomes" id="UP001344658"/>
    </source>
</evidence>
<evidence type="ECO:0000313" key="2">
    <source>
        <dbReference type="EMBL" id="MEE4544092.1"/>
    </source>
</evidence>
<proteinExistence type="predicted"/>
<dbReference type="RefSeq" id="WP_330797060.1">
    <property type="nucleotide sequence ID" value="NZ_JAZEWV010000014.1"/>
</dbReference>
<sequence length="413" mass="45728">MPPAYLAGKIDSPGGEESFDVKVSHRSSTLQANEDYTTLEMLCAGLARIRLDHQRVQDGTPLQSTTQDGPALPQAWRAARRRLWWMGRVAGLNWPRNDLNLFAHCRVPLSTWPVGLSLAEGDLTAVLLDGDELSEFAEEAAALAGHADVEAELVQNQTFRALVTCAQRNGTSEREVPRNYVRLRRLLIAEPVLSDRRVLALARIFPAAEASGELFIRQFLGTAYTFRPEPGKVRLAVCQGCGNPADGAVGNCPTPGCTGPTGTQTFETLDGYWLQHRATRRFFHDPGLVETRILDRLAELPPSAVEVEAWPLLDAWDSAVTFVPSAPGHPVERWVIDAKDCASPTQLARGFSSDARIMARRRIIVLPMHRDKVPGYRTDLVRELDGRVSGIEVLNEEEFVRQVTRRALQVVAR</sequence>
<dbReference type="InterPro" id="IPR040828">
    <property type="entry name" value="pPIWI_RE_REase"/>
</dbReference>
<dbReference type="EMBL" id="JAZEWV010000014">
    <property type="protein sequence ID" value="MEE4544092.1"/>
    <property type="molecule type" value="Genomic_DNA"/>
</dbReference>
<protein>
    <recommendedName>
        <fullName evidence="1">REase associating with pPIWI RE domain-containing protein</fullName>
    </recommendedName>
</protein>
<feature type="domain" description="REase associating with pPIWI RE" evidence="1">
    <location>
        <begin position="287"/>
        <end position="407"/>
    </location>
</feature>
<reference evidence="2 3" key="1">
    <citation type="submission" date="2023-12" db="EMBL/GenBank/DDBJ databases">
        <title>Streptomyces sp. V4-01.</title>
        <authorList>
            <person name="Somphong A."/>
            <person name="Phongsopitanun W."/>
        </authorList>
    </citation>
    <scope>NUCLEOTIDE SEQUENCE [LARGE SCALE GENOMIC DNA]</scope>
    <source>
        <strain evidence="2 3">V4-01</strain>
    </source>
</reference>
<name>A0ABU7PFQ8_9ACTN</name>
<keyword evidence="3" id="KW-1185">Reference proteome</keyword>
<evidence type="ECO:0000259" key="1">
    <source>
        <dbReference type="Pfam" id="PF18154"/>
    </source>
</evidence>
<dbReference type="Proteomes" id="UP001344658">
    <property type="component" value="Unassembled WGS sequence"/>
</dbReference>